<dbReference type="AlphaFoldDB" id="A0ABC9HF22"/>
<accession>A0ABC9HF22</accession>
<evidence type="ECO:0000313" key="2">
    <source>
        <dbReference type="Proteomes" id="UP001189180"/>
    </source>
</evidence>
<comment type="caution">
    <text evidence="1">The sequence shown here is derived from an EMBL/GenBank/DDBJ whole genome shotgun (WGS) entry which is preliminary data.</text>
</comment>
<organism evidence="1 2">
    <name type="scientific">Fasciola hepatica</name>
    <name type="common">Liver fluke</name>
    <dbReference type="NCBI Taxonomy" id="6192"/>
    <lineage>
        <taxon>Eukaryota</taxon>
        <taxon>Metazoa</taxon>
        <taxon>Spiralia</taxon>
        <taxon>Lophotrochozoa</taxon>
        <taxon>Platyhelminthes</taxon>
        <taxon>Trematoda</taxon>
        <taxon>Digenea</taxon>
        <taxon>Plagiorchiida</taxon>
        <taxon>Echinostomata</taxon>
        <taxon>Echinostomatoidea</taxon>
        <taxon>Fasciolidae</taxon>
        <taxon>Fasciola</taxon>
    </lineage>
</organism>
<proteinExistence type="predicted"/>
<evidence type="ECO:0000313" key="1">
    <source>
        <dbReference type="EMBL" id="CAM0512098.1"/>
    </source>
</evidence>
<sequence>MEPFTNSMLQGELSSECRIAMIIPMFKDDRKAEAAINRPTGVLFYRVPDPIYSHLSWLDYPILIQKWNELIYHAKINGLLNKEALNGHVLYCCQQSDAFQPSSTLTRGELDMHVSPSTALDDRLVRVLAALSSLSSMMALMIVYGTLRNLGRGSSLKYKLKKLSGYQIYLGTCRPICKQQAFEQ</sequence>
<protein>
    <submittedName>
        <fullName evidence="1">Uncharacterized protein</fullName>
    </submittedName>
</protein>
<name>A0ABC9HF22_FASHE</name>
<dbReference type="EMBL" id="CANUEZ050000193">
    <property type="protein sequence ID" value="CAM0512098.1"/>
    <property type="molecule type" value="Genomic_DNA"/>
</dbReference>
<gene>
    <name evidence="1" type="ORF">FHB240107_LOCUS4492</name>
</gene>
<reference evidence="1 2" key="1">
    <citation type="submission" date="2024-08" db="EMBL/GenBank/DDBJ databases">
        <authorList>
            <person name="Paterson S."/>
        </authorList>
    </citation>
    <scope>NUCLEOTIDE SEQUENCE [LARGE SCALE GENOMIC DNA]</scope>
</reference>
<dbReference type="Proteomes" id="UP001189180">
    <property type="component" value="Unassembled WGS sequence"/>
</dbReference>
<keyword evidence="2" id="KW-1185">Reference proteome</keyword>